<sequence>MKKFLSFTKKKKHASGTPDNGSALSVGYELKDKDLGKVHKAASVGDLAKLKQLAKKNDINQLDKENRTALHIACANGHVDVVQFLLESKAKLNLCDNQNRSALMKAVQCQHEPCVSMLLENHADPNLVDINGNTALHLAANIPSISTAASLLEHEADINAQNKEAFTPLTVAVREDHIEMAEFLLKEGADVNFRDQDQRSPLMIAAGNGQIGMLRLLLRYDADITIKDTKGWSADDYAVMNGHHPCSLLIIEHSNQRNDGQRLSHQGPSKKKKKALLGSPSQDVEAGFSLGGPATDKDDFEDNSQSESLSRVSKSAADEWPSSEDDDESVLIKKKPQKVNLRKMIASKRGEASALHDRSLSGTDLSQRVRIDTPDDFYPSSKSQKENADEQPSSSKARSESQEGSPEAEEEDVGEEEEEEEEEEEDDDEDDEGDEDEEEDDDDDDDDDEDEEEESEEEDGEEDEEENECEEEDHDNSVASVQKPSVAGSPKIIVSADAQNIPGTDCGTSPGIAGASEKDAKTETQKNDIDCQAGTTSYAMPVTLDVEEDCVVSAVRVESKFSDEDDSIGKECISDLGSAQGTSPSRHHTESHLLIEIKEEELDKEMENGDDDDDSWSNKQNSGNTVWNDSDDEKDIQTGGFGRNTVLANRRNVAPKDRVENKDDSSDVESNKELLKEEKRRSSWGSSSEDSDTALPKEGEVNKETLDQTSDVQAADLQEAATLHPKRALPQSNEHHPDTSLDSSLPVVPSTELVSPQPVLGEAVSFLGTDMPQSKNSPAKAKNNQNDKSSFAKGDMVPSVSKTNLATEKQTEEQQCSDGSSEDEDKKNNEKESNEPSPAVSPVPEEEKSTRNQILDMDDVESIGQSSQMEGKLDSENDDSNWDDEDESDESEKARTAAEGNILKVPPTPTNSLPTAAVDKKSEEEAKEDGIEGDEDNERVLQGVIDGKHESPEDNKLLGVEKHYPRKDEDTSEDSDSKDQKLQYDFASATVKASDVGDDSDNGWMDGCPYGGDKLDNEGGARLTAYIPLENRSAVVPSDEPNEEPMRKRFLQASHQR</sequence>
<feature type="region of interest" description="Disordered" evidence="2">
    <location>
        <begin position="1"/>
        <end position="23"/>
    </location>
</feature>
<dbReference type="Gene3D" id="1.25.40.20">
    <property type="entry name" value="Ankyrin repeat-containing domain"/>
    <property type="match status" value="2"/>
</dbReference>
<dbReference type="Pfam" id="PF12796">
    <property type="entry name" value="Ank_2"/>
    <property type="match status" value="2"/>
</dbReference>
<proteinExistence type="predicted"/>
<dbReference type="SUPFAM" id="SSF48403">
    <property type="entry name" value="Ankyrin repeat"/>
    <property type="match status" value="1"/>
</dbReference>
<protein>
    <submittedName>
        <fullName evidence="3">Ankyrin repeat domain-containing protein 7</fullName>
    </submittedName>
</protein>
<keyword evidence="1" id="KW-0040">ANK repeat</keyword>
<feature type="compositionally biased region" description="Basic and acidic residues" evidence="2">
    <location>
        <begin position="587"/>
        <end position="597"/>
    </location>
</feature>
<feature type="repeat" description="ANK" evidence="1">
    <location>
        <begin position="65"/>
        <end position="97"/>
    </location>
</feature>
<accession>A0A6G0IWZ1</accession>
<feature type="repeat" description="ANK" evidence="1">
    <location>
        <begin position="164"/>
        <end position="196"/>
    </location>
</feature>
<dbReference type="InterPro" id="IPR036770">
    <property type="entry name" value="Ankyrin_rpt-contain_sf"/>
</dbReference>
<dbReference type="PANTHER" id="PTHR24147">
    <property type="entry name" value="ANKYRIN REPEAT DOMAIN 36-RELATED"/>
    <property type="match status" value="1"/>
</dbReference>
<feature type="compositionally biased region" description="Acidic residues" evidence="2">
    <location>
        <begin position="876"/>
        <end position="890"/>
    </location>
</feature>
<comment type="caution">
    <text evidence="3">The sequence shown here is derived from an EMBL/GenBank/DDBJ whole genome shotgun (WGS) entry which is preliminary data.</text>
</comment>
<feature type="compositionally biased region" description="Basic and acidic residues" evidence="2">
    <location>
        <begin position="348"/>
        <end position="359"/>
    </location>
</feature>
<feature type="compositionally biased region" description="Basic and acidic residues" evidence="2">
    <location>
        <begin position="654"/>
        <end position="681"/>
    </location>
</feature>
<evidence type="ECO:0000256" key="2">
    <source>
        <dbReference type="SAM" id="MobiDB-lite"/>
    </source>
</evidence>
<feature type="compositionally biased region" description="Basic and acidic residues" evidence="2">
    <location>
        <begin position="824"/>
        <end position="834"/>
    </location>
</feature>
<feature type="compositionally biased region" description="Acidic residues" evidence="2">
    <location>
        <begin position="406"/>
        <end position="474"/>
    </location>
</feature>
<dbReference type="PROSITE" id="PS50088">
    <property type="entry name" value="ANK_REPEAT"/>
    <property type="match status" value="4"/>
</dbReference>
<feature type="compositionally biased region" description="Polar residues" evidence="2">
    <location>
        <begin position="771"/>
        <end position="789"/>
    </location>
</feature>
<feature type="compositionally biased region" description="Basic and acidic residues" evidence="2">
    <location>
        <begin position="695"/>
        <end position="706"/>
    </location>
</feature>
<feature type="region of interest" description="Disordered" evidence="2">
    <location>
        <begin position="258"/>
        <end position="527"/>
    </location>
</feature>
<dbReference type="Proteomes" id="UP000424527">
    <property type="component" value="Unassembled WGS sequence"/>
</dbReference>
<evidence type="ECO:0000313" key="3">
    <source>
        <dbReference type="EMBL" id="KAE8296045.1"/>
    </source>
</evidence>
<feature type="compositionally biased region" description="Basic and acidic residues" evidence="2">
    <location>
        <begin position="946"/>
        <end position="982"/>
    </location>
</feature>
<feature type="compositionally biased region" description="Basic residues" evidence="2">
    <location>
        <begin position="1"/>
        <end position="14"/>
    </location>
</feature>
<feature type="compositionally biased region" description="Basic residues" evidence="2">
    <location>
        <begin position="332"/>
        <end position="341"/>
    </location>
</feature>
<dbReference type="Pfam" id="PF13637">
    <property type="entry name" value="Ank_4"/>
    <property type="match status" value="1"/>
</dbReference>
<dbReference type="AlphaFoldDB" id="A0A6G0IWZ1"/>
<feature type="region of interest" description="Disordered" evidence="2">
    <location>
        <begin position="560"/>
        <end position="982"/>
    </location>
</feature>
<keyword evidence="4" id="KW-1185">Reference proteome</keyword>
<name>A0A6G0IWZ1_LARCR</name>
<feature type="compositionally biased region" description="Basic and acidic residues" evidence="2">
    <location>
        <begin position="560"/>
        <end position="573"/>
    </location>
</feature>
<feature type="repeat" description="ANK" evidence="1">
    <location>
        <begin position="197"/>
        <end position="229"/>
    </location>
</feature>
<feature type="repeat" description="ANK" evidence="1">
    <location>
        <begin position="131"/>
        <end position="163"/>
    </location>
</feature>
<evidence type="ECO:0000256" key="1">
    <source>
        <dbReference type="PROSITE-ProRule" id="PRU00023"/>
    </source>
</evidence>
<gene>
    <name evidence="3" type="ORF">D5F01_LYC04796</name>
</gene>
<evidence type="ECO:0000313" key="4">
    <source>
        <dbReference type="Proteomes" id="UP000424527"/>
    </source>
</evidence>
<dbReference type="PROSITE" id="PS50297">
    <property type="entry name" value="ANK_REP_REGION"/>
    <property type="match status" value="4"/>
</dbReference>
<dbReference type="PANTHER" id="PTHR24147:SF53">
    <property type="entry name" value="ANKYRIN REPEAT DOMAIN 26"/>
    <property type="match status" value="1"/>
</dbReference>
<feature type="region of interest" description="Disordered" evidence="2">
    <location>
        <begin position="1035"/>
        <end position="1057"/>
    </location>
</feature>
<dbReference type="EMBL" id="REGW02000005">
    <property type="protein sequence ID" value="KAE8296045.1"/>
    <property type="molecule type" value="Genomic_DNA"/>
</dbReference>
<organism evidence="3 4">
    <name type="scientific">Larimichthys crocea</name>
    <name type="common">Large yellow croaker</name>
    <name type="synonym">Pseudosciaena crocea</name>
    <dbReference type="NCBI Taxonomy" id="215358"/>
    <lineage>
        <taxon>Eukaryota</taxon>
        <taxon>Metazoa</taxon>
        <taxon>Chordata</taxon>
        <taxon>Craniata</taxon>
        <taxon>Vertebrata</taxon>
        <taxon>Euteleostomi</taxon>
        <taxon>Actinopterygii</taxon>
        <taxon>Neopterygii</taxon>
        <taxon>Teleostei</taxon>
        <taxon>Neoteleostei</taxon>
        <taxon>Acanthomorphata</taxon>
        <taxon>Eupercaria</taxon>
        <taxon>Sciaenidae</taxon>
        <taxon>Larimichthys</taxon>
    </lineage>
</organism>
<reference evidence="3 4" key="1">
    <citation type="submission" date="2019-07" db="EMBL/GenBank/DDBJ databases">
        <title>Chromosome genome assembly for large yellow croaker.</title>
        <authorList>
            <person name="Xiao S."/>
        </authorList>
    </citation>
    <scope>NUCLEOTIDE SEQUENCE [LARGE SCALE GENOMIC DNA]</scope>
    <source>
        <strain evidence="3">JMULYC20181020</strain>
        <tissue evidence="3">Muscle</tissue>
    </source>
</reference>
<dbReference type="InterPro" id="IPR002110">
    <property type="entry name" value="Ankyrin_rpt"/>
</dbReference>
<feature type="compositionally biased region" description="Basic and acidic residues" evidence="2">
    <location>
        <begin position="918"/>
        <end position="930"/>
    </location>
</feature>
<dbReference type="PRINTS" id="PR01415">
    <property type="entry name" value="ANKYRIN"/>
</dbReference>
<feature type="compositionally biased region" description="Acidic residues" evidence="2">
    <location>
        <begin position="598"/>
        <end position="615"/>
    </location>
</feature>
<feature type="compositionally biased region" description="Basic and acidic residues" evidence="2">
    <location>
        <begin position="516"/>
        <end position="527"/>
    </location>
</feature>
<feature type="compositionally biased region" description="Polar residues" evidence="2">
    <location>
        <begin position="617"/>
        <end position="628"/>
    </location>
</feature>
<dbReference type="SMART" id="SM00248">
    <property type="entry name" value="ANK"/>
    <property type="match status" value="6"/>
</dbReference>
<feature type="compositionally biased region" description="Polar residues" evidence="2">
    <location>
        <begin position="800"/>
        <end position="819"/>
    </location>
</feature>
<dbReference type="InterPro" id="IPR050657">
    <property type="entry name" value="Ankyrin_repeat_domain"/>
</dbReference>